<comment type="caution">
    <text evidence="2">The sequence shown here is derived from an EMBL/GenBank/DDBJ whole genome shotgun (WGS) entry which is preliminary data.</text>
</comment>
<feature type="compositionally biased region" description="Basic and acidic residues" evidence="1">
    <location>
        <begin position="32"/>
        <end position="41"/>
    </location>
</feature>
<protein>
    <submittedName>
        <fullName evidence="2">Uncharacterized protein</fullName>
    </submittedName>
</protein>
<gene>
    <name evidence="2" type="ORF">RIF29_13129</name>
</gene>
<feature type="compositionally biased region" description="Basic and acidic residues" evidence="1">
    <location>
        <begin position="49"/>
        <end position="93"/>
    </location>
</feature>
<dbReference type="AlphaFoldDB" id="A0AAN9P1N4"/>
<keyword evidence="3" id="KW-1185">Reference proteome</keyword>
<reference evidence="2 3" key="1">
    <citation type="submission" date="2024-01" db="EMBL/GenBank/DDBJ databases">
        <title>The genomes of 5 underutilized Papilionoideae crops provide insights into root nodulation and disease resistanc.</title>
        <authorList>
            <person name="Yuan L."/>
        </authorList>
    </citation>
    <scope>NUCLEOTIDE SEQUENCE [LARGE SCALE GENOMIC DNA]</scope>
    <source>
        <strain evidence="2">ZHUSHIDOU_FW_LH</strain>
        <tissue evidence="2">Leaf</tissue>
    </source>
</reference>
<sequence>MSRCFPFPPPGYVTNGLKGYELLNQMEIHKEKELLEKNEKEKKKRKDRCNKDHEKRKDRCNKDNEKRKDRCNKDHEKRKDRCNKDNEKRKDRCNKDHEEYKKLFANWAPPPLEMVLIDCEEDEEWWLPNNKDVMPKREKRTQTEDVLAKNEYEGSFVDTIATKRRSHWWRSVKRPRAPSNASRGQKEVELLLADSEMVLGVVLHRGISREVEDALQVAVVPAEDLEGEAAAREVVEDARVVAGDGRATGEVCEVNVDFRRA</sequence>
<evidence type="ECO:0000313" key="3">
    <source>
        <dbReference type="Proteomes" id="UP001372338"/>
    </source>
</evidence>
<proteinExistence type="predicted"/>
<accession>A0AAN9P1N4</accession>
<dbReference type="Proteomes" id="UP001372338">
    <property type="component" value="Unassembled WGS sequence"/>
</dbReference>
<evidence type="ECO:0000313" key="2">
    <source>
        <dbReference type="EMBL" id="KAK7283548.1"/>
    </source>
</evidence>
<evidence type="ECO:0000256" key="1">
    <source>
        <dbReference type="SAM" id="MobiDB-lite"/>
    </source>
</evidence>
<organism evidence="2 3">
    <name type="scientific">Crotalaria pallida</name>
    <name type="common">Smooth rattlebox</name>
    <name type="synonym">Crotalaria striata</name>
    <dbReference type="NCBI Taxonomy" id="3830"/>
    <lineage>
        <taxon>Eukaryota</taxon>
        <taxon>Viridiplantae</taxon>
        <taxon>Streptophyta</taxon>
        <taxon>Embryophyta</taxon>
        <taxon>Tracheophyta</taxon>
        <taxon>Spermatophyta</taxon>
        <taxon>Magnoliopsida</taxon>
        <taxon>eudicotyledons</taxon>
        <taxon>Gunneridae</taxon>
        <taxon>Pentapetalae</taxon>
        <taxon>rosids</taxon>
        <taxon>fabids</taxon>
        <taxon>Fabales</taxon>
        <taxon>Fabaceae</taxon>
        <taxon>Papilionoideae</taxon>
        <taxon>50 kb inversion clade</taxon>
        <taxon>genistoids sensu lato</taxon>
        <taxon>core genistoids</taxon>
        <taxon>Crotalarieae</taxon>
        <taxon>Crotalaria</taxon>
    </lineage>
</organism>
<dbReference type="EMBL" id="JAYWIO010000002">
    <property type="protein sequence ID" value="KAK7283548.1"/>
    <property type="molecule type" value="Genomic_DNA"/>
</dbReference>
<feature type="region of interest" description="Disordered" evidence="1">
    <location>
        <begin position="32"/>
        <end position="93"/>
    </location>
</feature>
<name>A0AAN9P1N4_CROPI</name>